<organism evidence="1 2">
    <name type="scientific">Cylindrobasidium torrendii FP15055 ss-10</name>
    <dbReference type="NCBI Taxonomy" id="1314674"/>
    <lineage>
        <taxon>Eukaryota</taxon>
        <taxon>Fungi</taxon>
        <taxon>Dikarya</taxon>
        <taxon>Basidiomycota</taxon>
        <taxon>Agaricomycotina</taxon>
        <taxon>Agaricomycetes</taxon>
        <taxon>Agaricomycetidae</taxon>
        <taxon>Agaricales</taxon>
        <taxon>Marasmiineae</taxon>
        <taxon>Physalacriaceae</taxon>
        <taxon>Cylindrobasidium</taxon>
    </lineage>
</organism>
<evidence type="ECO:0000313" key="2">
    <source>
        <dbReference type="Proteomes" id="UP000054007"/>
    </source>
</evidence>
<name>A0A0D7BIL9_9AGAR</name>
<dbReference type="EMBL" id="KN880473">
    <property type="protein sequence ID" value="KIY70080.1"/>
    <property type="molecule type" value="Genomic_DNA"/>
</dbReference>
<proteinExistence type="predicted"/>
<dbReference type="STRING" id="1314674.A0A0D7BIL9"/>
<dbReference type="Gene3D" id="3.80.10.10">
    <property type="entry name" value="Ribonuclease Inhibitor"/>
    <property type="match status" value="1"/>
</dbReference>
<accession>A0A0D7BIL9</accession>
<evidence type="ECO:0000313" key="1">
    <source>
        <dbReference type="EMBL" id="KIY70080.1"/>
    </source>
</evidence>
<dbReference type="InterPro" id="IPR032675">
    <property type="entry name" value="LRR_dom_sf"/>
</dbReference>
<dbReference type="SUPFAM" id="SSF52047">
    <property type="entry name" value="RNI-like"/>
    <property type="match status" value="1"/>
</dbReference>
<protein>
    <recommendedName>
        <fullName evidence="3">F-box domain-containing protein</fullName>
    </recommendedName>
</protein>
<reference evidence="1 2" key="1">
    <citation type="journal article" date="2015" name="Fungal Genet. Biol.">
        <title>Evolution of novel wood decay mechanisms in Agaricales revealed by the genome sequences of Fistulina hepatica and Cylindrobasidium torrendii.</title>
        <authorList>
            <person name="Floudas D."/>
            <person name="Held B.W."/>
            <person name="Riley R."/>
            <person name="Nagy L.G."/>
            <person name="Koehler G."/>
            <person name="Ransdell A.S."/>
            <person name="Younus H."/>
            <person name="Chow J."/>
            <person name="Chiniquy J."/>
            <person name="Lipzen A."/>
            <person name="Tritt A."/>
            <person name="Sun H."/>
            <person name="Haridas S."/>
            <person name="LaButti K."/>
            <person name="Ohm R.A."/>
            <person name="Kues U."/>
            <person name="Blanchette R.A."/>
            <person name="Grigoriev I.V."/>
            <person name="Minto R.E."/>
            <person name="Hibbett D.S."/>
        </authorList>
    </citation>
    <scope>NUCLEOTIDE SEQUENCE [LARGE SCALE GENOMIC DNA]</scope>
    <source>
        <strain evidence="1 2">FP15055 ss-10</strain>
    </source>
</reference>
<gene>
    <name evidence="1" type="ORF">CYLTODRAFT_488353</name>
</gene>
<evidence type="ECO:0008006" key="3">
    <source>
        <dbReference type="Google" id="ProtNLM"/>
    </source>
</evidence>
<keyword evidence="2" id="KW-1185">Reference proteome</keyword>
<sequence>MASSSKVCFIDQLPDTALRAIFLRCLPDFETKVIIGIPSGRWCTERESLKYKRKSAPWSLLSVSKRWNTIATDSGELWSNLVLDTEAYARYSVKSIRGRVKAYLLRSKDAPLFIVTRFMGDFPYNKSVAIFDALLQDSARWKRFYFGGAITRLKAFEGRTFSSLQEVRLFVLPAGADTDDGNEDSKSSAPVPVLTWFQNSPLSTFYHTQQGAAFTLPAKSLTTYVASDCDLSPLDYLENLKELHIRFLETSEDAFVDRKARTLSGLRKIELHEMMDSGGIYAFFGKYQTPDLEHLRLSYSSERRSAFPRLGHLPGLKNLALSITDPDAEKQSRYVLPFLRSLPHIEELFLGGLATTKRMLKTLAVHTPGAEEGNVLKNLRILRFGMHGFGIHFGDIVAVAVTRCKKWMEYSKRMQYTAIKEIHIVNEGLDESMWEEMKGTFPRVLGWENFHTSVKAVFQEETEFYDELFEDRAGYRGGDSDAEDTKKLYELLNRRNGV</sequence>
<dbReference type="AlphaFoldDB" id="A0A0D7BIL9"/>
<dbReference type="Proteomes" id="UP000054007">
    <property type="component" value="Unassembled WGS sequence"/>
</dbReference>